<keyword evidence="4" id="KW-1185">Reference proteome</keyword>
<protein>
    <submittedName>
        <fullName evidence="3">Uncharacterized protein</fullName>
    </submittedName>
</protein>
<feature type="transmembrane region" description="Helical" evidence="2">
    <location>
        <begin position="84"/>
        <end position="106"/>
    </location>
</feature>
<keyword evidence="2" id="KW-1133">Transmembrane helix</keyword>
<reference evidence="3" key="1">
    <citation type="submission" date="2023-01" db="EMBL/GenBank/DDBJ databases">
        <title>Genome assembly of the deep-sea coral Lophelia pertusa.</title>
        <authorList>
            <person name="Herrera S."/>
            <person name="Cordes E."/>
        </authorList>
    </citation>
    <scope>NUCLEOTIDE SEQUENCE</scope>
    <source>
        <strain evidence="3">USNM1676648</strain>
        <tissue evidence="3">Polyp</tissue>
    </source>
</reference>
<name>A0A9X0DBC8_9CNID</name>
<evidence type="ECO:0000313" key="3">
    <source>
        <dbReference type="EMBL" id="KAJ7393416.1"/>
    </source>
</evidence>
<dbReference type="Proteomes" id="UP001163046">
    <property type="component" value="Unassembled WGS sequence"/>
</dbReference>
<accession>A0A9X0DBC8</accession>
<dbReference type="AlphaFoldDB" id="A0A9X0DBC8"/>
<proteinExistence type="predicted"/>
<keyword evidence="2" id="KW-0472">Membrane</keyword>
<dbReference type="EMBL" id="MU825398">
    <property type="protein sequence ID" value="KAJ7393416.1"/>
    <property type="molecule type" value="Genomic_DNA"/>
</dbReference>
<sequence>MAAIRRVANHTGYFWFDTAAYHNNETAMVPHWVRPAPSNMPSASAMFPRRSMPGFEDVMDEFVREHLNKEYAEVVERVFPTWAAMWKSTSCAMVVLLIIAAAVLVYRVRLTKKKAEKELEPAEKELEPKKTGDVTA</sequence>
<feature type="region of interest" description="Disordered" evidence="1">
    <location>
        <begin position="117"/>
        <end position="136"/>
    </location>
</feature>
<evidence type="ECO:0000313" key="4">
    <source>
        <dbReference type="Proteomes" id="UP001163046"/>
    </source>
</evidence>
<evidence type="ECO:0000256" key="1">
    <source>
        <dbReference type="SAM" id="MobiDB-lite"/>
    </source>
</evidence>
<gene>
    <name evidence="3" type="ORF">OS493_006389</name>
</gene>
<keyword evidence="2" id="KW-0812">Transmembrane</keyword>
<evidence type="ECO:0000256" key="2">
    <source>
        <dbReference type="SAM" id="Phobius"/>
    </source>
</evidence>
<organism evidence="3 4">
    <name type="scientific">Desmophyllum pertusum</name>
    <dbReference type="NCBI Taxonomy" id="174260"/>
    <lineage>
        <taxon>Eukaryota</taxon>
        <taxon>Metazoa</taxon>
        <taxon>Cnidaria</taxon>
        <taxon>Anthozoa</taxon>
        <taxon>Hexacorallia</taxon>
        <taxon>Scleractinia</taxon>
        <taxon>Caryophylliina</taxon>
        <taxon>Caryophylliidae</taxon>
        <taxon>Desmophyllum</taxon>
    </lineage>
</organism>
<comment type="caution">
    <text evidence="3">The sequence shown here is derived from an EMBL/GenBank/DDBJ whole genome shotgun (WGS) entry which is preliminary data.</text>
</comment>